<proteinExistence type="predicted"/>
<dbReference type="PANTHER" id="PTHR11138:SF5">
    <property type="entry name" value="METHIONYL-TRNA FORMYLTRANSFERASE, MITOCHONDRIAL"/>
    <property type="match status" value="1"/>
</dbReference>
<comment type="caution">
    <text evidence="2">The sequence shown here is derived from an EMBL/GenBank/DDBJ whole genome shotgun (WGS) entry which is preliminary data.</text>
</comment>
<feature type="domain" description="Formyl transferase N-terminal" evidence="1">
    <location>
        <begin position="30"/>
        <end position="208"/>
    </location>
</feature>
<accession>A0ABQ4F3H5</accession>
<evidence type="ECO:0000313" key="2">
    <source>
        <dbReference type="EMBL" id="GIH01471.1"/>
    </source>
</evidence>
<gene>
    <name evidence="2" type="primary">fmt_2</name>
    <name evidence="2" type="ORF">Pma05_80430</name>
</gene>
<protein>
    <submittedName>
        <fullName evidence="2">Methionyl-tRNA formyltransferase</fullName>
    </submittedName>
</protein>
<name>A0ABQ4F3H5_9ACTN</name>
<dbReference type="Gene3D" id="3.40.50.12230">
    <property type="match status" value="1"/>
</dbReference>
<keyword evidence="3" id="KW-1185">Reference proteome</keyword>
<dbReference type="Pfam" id="PF00551">
    <property type="entry name" value="Formyl_trans_N"/>
    <property type="match status" value="1"/>
</dbReference>
<dbReference type="Proteomes" id="UP000621500">
    <property type="component" value="Unassembled WGS sequence"/>
</dbReference>
<evidence type="ECO:0000259" key="1">
    <source>
        <dbReference type="Pfam" id="PF00551"/>
    </source>
</evidence>
<dbReference type="InterPro" id="IPR011034">
    <property type="entry name" value="Formyl_transferase-like_C_sf"/>
</dbReference>
<organism evidence="2 3">
    <name type="scientific">Plantactinospora mayteni</name>
    <dbReference type="NCBI Taxonomy" id="566021"/>
    <lineage>
        <taxon>Bacteria</taxon>
        <taxon>Bacillati</taxon>
        <taxon>Actinomycetota</taxon>
        <taxon>Actinomycetes</taxon>
        <taxon>Micromonosporales</taxon>
        <taxon>Micromonosporaceae</taxon>
        <taxon>Plantactinospora</taxon>
    </lineage>
</organism>
<dbReference type="SUPFAM" id="SSF50486">
    <property type="entry name" value="FMT C-terminal domain-like"/>
    <property type="match status" value="1"/>
</dbReference>
<evidence type="ECO:0000313" key="3">
    <source>
        <dbReference type="Proteomes" id="UP000621500"/>
    </source>
</evidence>
<dbReference type="InterPro" id="IPR036477">
    <property type="entry name" value="Formyl_transf_N_sf"/>
</dbReference>
<dbReference type="InterPro" id="IPR002376">
    <property type="entry name" value="Formyl_transf_N"/>
</dbReference>
<dbReference type="PANTHER" id="PTHR11138">
    <property type="entry name" value="METHIONYL-TRNA FORMYLTRANSFERASE"/>
    <property type="match status" value="1"/>
</dbReference>
<dbReference type="SUPFAM" id="SSF53328">
    <property type="entry name" value="Formyltransferase"/>
    <property type="match status" value="1"/>
</dbReference>
<reference evidence="2 3" key="1">
    <citation type="submission" date="2021-01" db="EMBL/GenBank/DDBJ databases">
        <title>Whole genome shotgun sequence of Plantactinospora mayteni NBRC 109088.</title>
        <authorList>
            <person name="Komaki H."/>
            <person name="Tamura T."/>
        </authorList>
    </citation>
    <scope>NUCLEOTIDE SEQUENCE [LARGE SCALE GENOMIC DNA]</scope>
    <source>
        <strain evidence="2 3">NBRC 109088</strain>
    </source>
</reference>
<sequence>MNAATRRVLRPRQADANRDGIVTDVADPMRVALVTFGADEFSALHYTCVAAGHEPVAYVYCRSMKPKSRTDAHAAAVAGRLLEALPPGMDLLLPGTAEGLAEALAGYRLDLLVVYGFNWKLPASVLGTPQFGVVNVHSSLLPRYRGPAPVLWAIRNGDAEIGLTVHRMDEHFDTGAILAQRGGVPLDEDVTPQGLWKRIRPVLGDVLMAALDKVARGAPGVPQGEAGASYAGFMEPEFSVVDWSRTSAEVHNQVRMFRFMGPGHAPVARVGDRWLKVLRTRMQPAEGIRVECADGPIWIVESALAQPPATRS</sequence>
<dbReference type="EMBL" id="BONX01000072">
    <property type="protein sequence ID" value="GIH01471.1"/>
    <property type="molecule type" value="Genomic_DNA"/>
</dbReference>